<dbReference type="KEGG" id="acy:Anacy_0858"/>
<dbReference type="GO" id="GO:0009103">
    <property type="term" value="P:lipopolysaccharide biosynthetic process"/>
    <property type="evidence" value="ECO:0007669"/>
    <property type="project" value="TreeGrafter"/>
</dbReference>
<evidence type="ECO:0000313" key="4">
    <source>
        <dbReference type="Proteomes" id="UP000010474"/>
    </source>
</evidence>
<evidence type="ECO:0000259" key="2">
    <source>
        <dbReference type="Pfam" id="PF00534"/>
    </source>
</evidence>
<sequence length="389" mass="44766">MKIAYVAVDDFLNKSSWTKHLQGRCAAEYYIAKNLTDESTYIDYISPLSKKFSLLTRAKWSLYNYIFHKKYYRWAEPIVVKNYAHQIEKKLKLLDTNIVLCPENIVPIAYLNCHQPLVLWTDATLSSLINFYRHMENLCDENIKNIYTMEAEALNRCQLIIYTSKWAAEDAMQTYDIPASKIKVVPYGANLECDRTWEDIRVIVGSREENKCKLLFMGIDWLRKGGNTAFQVAKELNEAGLKTELIVVGCQPEINEPLPEFVKVIGFVDKYKTEGTETINRLLAESHFLILPSRAEAFGHVFCEASSFGLPSLASNIGGIPTVVRDNFNGKTFSLNADISEYSDYIIRLMTNYSEYQQLAYSSFEQYQSRLNWQVSVQTAKQLMKELVD</sequence>
<accession>K9ZDI1</accession>
<organism evidence="3 4">
    <name type="scientific">Anabaena cylindrica (strain ATCC 27899 / PCC 7122)</name>
    <dbReference type="NCBI Taxonomy" id="272123"/>
    <lineage>
        <taxon>Bacteria</taxon>
        <taxon>Bacillati</taxon>
        <taxon>Cyanobacteriota</taxon>
        <taxon>Cyanophyceae</taxon>
        <taxon>Nostocales</taxon>
        <taxon>Nostocaceae</taxon>
        <taxon>Anabaena</taxon>
    </lineage>
</organism>
<dbReference type="CDD" id="cd03801">
    <property type="entry name" value="GT4_PimA-like"/>
    <property type="match status" value="1"/>
</dbReference>
<dbReference type="STRING" id="272123.Anacy_0858"/>
<dbReference type="eggNOG" id="COG0438">
    <property type="taxonomic scope" value="Bacteria"/>
</dbReference>
<protein>
    <submittedName>
        <fullName evidence="3">Glycosyl transferase group 1</fullName>
    </submittedName>
</protein>
<reference evidence="4" key="1">
    <citation type="journal article" date="2013" name="Proc. Natl. Acad. Sci. U.S.A.">
        <title>Improving the coverage of the cyanobacterial phylum using diversity-driven genome sequencing.</title>
        <authorList>
            <person name="Shih P.M."/>
            <person name="Wu D."/>
            <person name="Latifi A."/>
            <person name="Axen S.D."/>
            <person name="Fewer D.P."/>
            <person name="Talla E."/>
            <person name="Calteau A."/>
            <person name="Cai F."/>
            <person name="Tandeau de Marsac N."/>
            <person name="Rippka R."/>
            <person name="Herdman M."/>
            <person name="Sivonen K."/>
            <person name="Coursin T."/>
            <person name="Laurent T."/>
            <person name="Goodwin L."/>
            <person name="Nolan M."/>
            <person name="Davenport K.W."/>
            <person name="Han C.S."/>
            <person name="Rubin E.M."/>
            <person name="Eisen J.A."/>
            <person name="Woyke T."/>
            <person name="Gugger M."/>
            <person name="Kerfeld C.A."/>
        </authorList>
    </citation>
    <scope>NUCLEOTIDE SEQUENCE [LARGE SCALE GENOMIC DNA]</scope>
    <source>
        <strain evidence="4">ATCC 27899 / PCC 7122</strain>
    </source>
</reference>
<evidence type="ECO:0000313" key="3">
    <source>
        <dbReference type="EMBL" id="AFZ56435.1"/>
    </source>
</evidence>
<dbReference type="SUPFAM" id="SSF53756">
    <property type="entry name" value="UDP-Glycosyltransferase/glycogen phosphorylase"/>
    <property type="match status" value="1"/>
</dbReference>
<evidence type="ECO:0000256" key="1">
    <source>
        <dbReference type="ARBA" id="ARBA00022679"/>
    </source>
</evidence>
<dbReference type="GO" id="GO:0016757">
    <property type="term" value="F:glycosyltransferase activity"/>
    <property type="evidence" value="ECO:0007669"/>
    <property type="project" value="InterPro"/>
</dbReference>
<feature type="domain" description="Glycosyl transferase family 1" evidence="2">
    <location>
        <begin position="208"/>
        <end position="362"/>
    </location>
</feature>
<dbReference type="EMBL" id="CP003659">
    <property type="protein sequence ID" value="AFZ56435.1"/>
    <property type="molecule type" value="Genomic_DNA"/>
</dbReference>
<dbReference type="RefSeq" id="WP_015213088.1">
    <property type="nucleotide sequence ID" value="NC_019771.1"/>
</dbReference>
<dbReference type="InterPro" id="IPR001296">
    <property type="entry name" value="Glyco_trans_1"/>
</dbReference>
<proteinExistence type="predicted"/>
<dbReference type="PATRIC" id="fig|272123.3.peg.939"/>
<name>K9ZDI1_ANACC</name>
<keyword evidence="4" id="KW-1185">Reference proteome</keyword>
<dbReference type="PANTHER" id="PTHR46401">
    <property type="entry name" value="GLYCOSYLTRANSFERASE WBBK-RELATED"/>
    <property type="match status" value="1"/>
</dbReference>
<dbReference type="Proteomes" id="UP000010474">
    <property type="component" value="Chromosome"/>
</dbReference>
<dbReference type="Gene3D" id="3.40.50.2000">
    <property type="entry name" value="Glycogen Phosphorylase B"/>
    <property type="match status" value="2"/>
</dbReference>
<gene>
    <name evidence="3" type="ordered locus">Anacy_0858</name>
</gene>
<dbReference type="HOGENOM" id="CLU_044324_0_0_3"/>
<dbReference type="Pfam" id="PF00534">
    <property type="entry name" value="Glycos_transf_1"/>
    <property type="match status" value="1"/>
</dbReference>
<dbReference type="PANTHER" id="PTHR46401:SF2">
    <property type="entry name" value="GLYCOSYLTRANSFERASE WBBK-RELATED"/>
    <property type="match status" value="1"/>
</dbReference>
<keyword evidence="1 3" id="KW-0808">Transferase</keyword>
<dbReference type="OrthoDB" id="9790710at2"/>
<dbReference type="AlphaFoldDB" id="K9ZDI1"/>